<protein>
    <submittedName>
        <fullName evidence="1">RNA polymerase subunit sigma-70</fullName>
    </submittedName>
</protein>
<reference evidence="1" key="2">
    <citation type="submission" date="2023-10" db="EMBL/GenBank/DDBJ databases">
        <authorList>
            <person name="Khurajog B."/>
        </authorList>
    </citation>
    <scope>NUCLEOTIDE SEQUENCE</scope>
    <source>
        <strain evidence="1">BF14</strain>
    </source>
</reference>
<proteinExistence type="predicted"/>
<evidence type="ECO:0000313" key="1">
    <source>
        <dbReference type="EMBL" id="MDV2912314.1"/>
    </source>
</evidence>
<name>A0AAW8YS65_PEDAC</name>
<comment type="caution">
    <text evidence="1">The sequence shown here is derived from an EMBL/GenBank/DDBJ whole genome shotgun (WGS) entry which is preliminary data.</text>
</comment>
<dbReference type="EMBL" id="JAWJAX010000026">
    <property type="protein sequence ID" value="MDV2912314.1"/>
    <property type="molecule type" value="Genomic_DNA"/>
</dbReference>
<reference evidence="1" key="1">
    <citation type="journal article" date="2023" name="PeerJ">
        <title>Selection and evaluation of lactic acid bacteria from chicken feces in Thailand as potential probiotics.</title>
        <authorList>
            <person name="Khurajog B."/>
            <person name="Disastra Y."/>
            <person name="Lawwyne L.D."/>
            <person name="Sirichokchatchawan W."/>
            <person name="Niyomtham W."/>
            <person name="Yindee J."/>
            <person name="Hampson D.J."/>
            <person name="Prapasarakul N."/>
        </authorList>
    </citation>
    <scope>NUCLEOTIDE SEQUENCE</scope>
    <source>
        <strain evidence="1">BF14</strain>
    </source>
</reference>
<sequence>MWQLVGVNSKEVYGESKYKSDLHKWMLKTYTKYDGDRKDSIYMDMPEPMKYVKVGTAVKQSDIEQELLDRGDYEGFRKARGLSISKIKKRKYIGEISMTRHKMKVARQSQLPELLDKNLSYADIAWKLGVEVQTIYSDLRELGIEIKKGKNKRTPKQWTKKEDAFLVAERSKGAKFVEIAEKLGMASYNVASHWYKVCKREARHDQVKN</sequence>
<dbReference type="AlphaFoldDB" id="A0AAW8YS65"/>
<evidence type="ECO:0000313" key="2">
    <source>
        <dbReference type="Proteomes" id="UP001280415"/>
    </source>
</evidence>
<gene>
    <name evidence="1" type="ORF">R0H03_10795</name>
</gene>
<organism evidence="1 2">
    <name type="scientific">Pediococcus acidilactici</name>
    <dbReference type="NCBI Taxonomy" id="1254"/>
    <lineage>
        <taxon>Bacteria</taxon>
        <taxon>Bacillati</taxon>
        <taxon>Bacillota</taxon>
        <taxon>Bacilli</taxon>
        <taxon>Lactobacillales</taxon>
        <taxon>Lactobacillaceae</taxon>
        <taxon>Pediococcus</taxon>
        <taxon>Pediococcus acidilactici group</taxon>
    </lineage>
</organism>
<dbReference type="RefSeq" id="WP_317052598.1">
    <property type="nucleotide sequence ID" value="NZ_CP140878.1"/>
</dbReference>
<accession>A0AAW8YS65</accession>
<dbReference type="Proteomes" id="UP001280415">
    <property type="component" value="Unassembled WGS sequence"/>
</dbReference>